<dbReference type="EMBL" id="JAGQDG010000007">
    <property type="protein sequence ID" value="MBQ0937156.1"/>
    <property type="molecule type" value="Genomic_DNA"/>
</dbReference>
<comment type="caution">
    <text evidence="2">The sequence shown here is derived from an EMBL/GenBank/DDBJ whole genome shotgun (WGS) entry which is preliminary data.</text>
</comment>
<keyword evidence="3" id="KW-1185">Reference proteome</keyword>
<protein>
    <submittedName>
        <fullName evidence="2">VCBS repeat-containing protein</fullName>
    </submittedName>
</protein>
<sequence length="445" mass="49088">MPKTTMNSSSFPVDHQRTKIIFSTFAILLMVTPSISVAQTIKLEPTYQLIESRKKVYGRGSYDFRGIGCKDYWFVGHDTSDGPFLCSLGGGIQYSAQKFSLPDTALDGDKADRHECGFMHLDADKKIDMVCAIGANEGKGQGPNEVYRNVSTKSNVKMQRMTNTTGLEDIYGRSRTVEPFRWADGTQGVWITVHGALRPDGHANINRLFRYNGSGKYTFSEIVEPLVNITTYNNCSRSGDLNGDGLDDLVLCRTVGQNGKSPAPSIILYQNPNNTWRQAELPMVKQQWITAEIEDLNHDGRKDLIVSVSDASNHSIEVYFQSSDGSLPAQPSWTANLTTQANSIAVGDMDGDGRADLYVTQSDKEACQQLSVTLKNMKDTWPDILFHTHGRTDGWTPLTLNTEPQANGCSWLATAAGPGIIHLARGYEGHHGDNYAIRFTSSPTK</sequence>
<name>A0ABS5E176_9BURK</name>
<dbReference type="InterPro" id="IPR028994">
    <property type="entry name" value="Integrin_alpha_N"/>
</dbReference>
<organism evidence="2 3">
    <name type="scientific">Ideonella paludis</name>
    <dbReference type="NCBI Taxonomy" id="1233411"/>
    <lineage>
        <taxon>Bacteria</taxon>
        <taxon>Pseudomonadati</taxon>
        <taxon>Pseudomonadota</taxon>
        <taxon>Betaproteobacteria</taxon>
        <taxon>Burkholderiales</taxon>
        <taxon>Sphaerotilaceae</taxon>
        <taxon>Ideonella</taxon>
    </lineage>
</organism>
<accession>A0ABS5E176</accession>
<proteinExistence type="predicted"/>
<dbReference type="SUPFAM" id="SSF69318">
    <property type="entry name" value="Integrin alpha N-terminal domain"/>
    <property type="match status" value="1"/>
</dbReference>
<dbReference type="PANTHER" id="PTHR46580:SF4">
    <property type="entry name" value="ATP_GTP-BINDING PROTEIN"/>
    <property type="match status" value="1"/>
</dbReference>
<dbReference type="InterPro" id="IPR013517">
    <property type="entry name" value="FG-GAP"/>
</dbReference>
<gene>
    <name evidence="2" type="ORF">KAK11_17655</name>
</gene>
<dbReference type="Pfam" id="PF13517">
    <property type="entry name" value="FG-GAP_3"/>
    <property type="match status" value="1"/>
</dbReference>
<evidence type="ECO:0000313" key="2">
    <source>
        <dbReference type="EMBL" id="MBQ0937156.1"/>
    </source>
</evidence>
<evidence type="ECO:0000256" key="1">
    <source>
        <dbReference type="ARBA" id="ARBA00022729"/>
    </source>
</evidence>
<reference evidence="2 3" key="1">
    <citation type="submission" date="2021-04" db="EMBL/GenBank/DDBJ databases">
        <title>The genome sequence of type strain Ideonella paludis KCTC 32238.</title>
        <authorList>
            <person name="Liu Y."/>
        </authorList>
    </citation>
    <scope>NUCLEOTIDE SEQUENCE [LARGE SCALE GENOMIC DNA]</scope>
    <source>
        <strain evidence="2 3">KCTC 32238</strain>
    </source>
</reference>
<dbReference type="PANTHER" id="PTHR46580">
    <property type="entry name" value="SENSOR KINASE-RELATED"/>
    <property type="match status" value="1"/>
</dbReference>
<dbReference type="Gene3D" id="2.130.10.130">
    <property type="entry name" value="Integrin alpha, N-terminal"/>
    <property type="match status" value="1"/>
</dbReference>
<keyword evidence="1" id="KW-0732">Signal</keyword>
<dbReference type="RefSeq" id="WP_210810613.1">
    <property type="nucleotide sequence ID" value="NZ_JAGQDG010000007.1"/>
</dbReference>
<evidence type="ECO:0000313" key="3">
    <source>
        <dbReference type="Proteomes" id="UP000672097"/>
    </source>
</evidence>
<dbReference type="Proteomes" id="UP000672097">
    <property type="component" value="Unassembled WGS sequence"/>
</dbReference>